<protein>
    <submittedName>
        <fullName evidence="6">LysR family transcriptional regulator</fullName>
    </submittedName>
</protein>
<dbReference type="GO" id="GO:0043565">
    <property type="term" value="F:sequence-specific DNA binding"/>
    <property type="evidence" value="ECO:0007669"/>
    <property type="project" value="TreeGrafter"/>
</dbReference>
<dbReference type="InterPro" id="IPR036388">
    <property type="entry name" value="WH-like_DNA-bd_sf"/>
</dbReference>
<organism evidence="6 7">
    <name type="scientific">Jiella pacifica</name>
    <dbReference type="NCBI Taxonomy" id="2696469"/>
    <lineage>
        <taxon>Bacteria</taxon>
        <taxon>Pseudomonadati</taxon>
        <taxon>Pseudomonadota</taxon>
        <taxon>Alphaproteobacteria</taxon>
        <taxon>Hyphomicrobiales</taxon>
        <taxon>Aurantimonadaceae</taxon>
        <taxon>Jiella</taxon>
    </lineage>
</organism>
<keyword evidence="2" id="KW-0805">Transcription regulation</keyword>
<dbReference type="GO" id="GO:0010628">
    <property type="term" value="P:positive regulation of gene expression"/>
    <property type="evidence" value="ECO:0007669"/>
    <property type="project" value="TreeGrafter"/>
</dbReference>
<keyword evidence="4" id="KW-0804">Transcription</keyword>
<dbReference type="PROSITE" id="PS50931">
    <property type="entry name" value="HTH_LYSR"/>
    <property type="match status" value="1"/>
</dbReference>
<dbReference type="SUPFAM" id="SSF46785">
    <property type="entry name" value="Winged helix' DNA-binding domain"/>
    <property type="match status" value="1"/>
</dbReference>
<accession>A0A6N9T0X6</accession>
<dbReference type="Proteomes" id="UP000469011">
    <property type="component" value="Unassembled WGS sequence"/>
</dbReference>
<sequence length="316" mass="33147">MMKHIALDSRQLEAFAAVISIGSVTGAARTLGRSQSVVTRQIQDLEATLGFSLFDRNGPRIAPSERAMRFHAEVERYLTGLAMMGERIEAIRAGAPPAIDIAATPALASSLVPKALARLGEAALPRQIHLHSGSAEEVVRQIVGRTADLGVASLPLDHPGMETCWIGEAPCAAVLREDDPLAARPVVALKDLAGRRIIAMANPYRLQSRISAALAANGVEPGATINTNTSQAGVALVREGLGIAITEPVTAFADLPKGVTARPLDVAIDYLFGVVVPAGEPRSEVTRLLSEALRSVAEEQLPAIGFRAGRSEGPAG</sequence>
<dbReference type="SUPFAM" id="SSF53850">
    <property type="entry name" value="Periplasmic binding protein-like II"/>
    <property type="match status" value="1"/>
</dbReference>
<evidence type="ECO:0000259" key="5">
    <source>
        <dbReference type="PROSITE" id="PS50931"/>
    </source>
</evidence>
<evidence type="ECO:0000313" key="6">
    <source>
        <dbReference type="EMBL" id="NDW04980.1"/>
    </source>
</evidence>
<comment type="caution">
    <text evidence="6">The sequence shown here is derived from an EMBL/GenBank/DDBJ whole genome shotgun (WGS) entry which is preliminary data.</text>
</comment>
<dbReference type="Pfam" id="PF00126">
    <property type="entry name" value="HTH_1"/>
    <property type="match status" value="1"/>
</dbReference>
<dbReference type="AlphaFoldDB" id="A0A6N9T0X6"/>
<dbReference type="Pfam" id="PF03466">
    <property type="entry name" value="LysR_substrate"/>
    <property type="match status" value="1"/>
</dbReference>
<dbReference type="PANTHER" id="PTHR30427:SF1">
    <property type="entry name" value="TRANSCRIPTIONAL ACTIVATOR PROTEIN LYSR"/>
    <property type="match status" value="1"/>
</dbReference>
<dbReference type="InterPro" id="IPR000847">
    <property type="entry name" value="LysR_HTH_N"/>
</dbReference>
<evidence type="ECO:0000256" key="3">
    <source>
        <dbReference type="ARBA" id="ARBA00023125"/>
    </source>
</evidence>
<feature type="domain" description="HTH lysR-type" evidence="5">
    <location>
        <begin position="7"/>
        <end position="64"/>
    </location>
</feature>
<gene>
    <name evidence="6" type="ORF">GTK09_11105</name>
</gene>
<evidence type="ECO:0000256" key="4">
    <source>
        <dbReference type="ARBA" id="ARBA00023163"/>
    </source>
</evidence>
<dbReference type="Gene3D" id="1.10.10.10">
    <property type="entry name" value="Winged helix-like DNA-binding domain superfamily/Winged helix DNA-binding domain"/>
    <property type="match status" value="1"/>
</dbReference>
<comment type="similarity">
    <text evidence="1">Belongs to the LysR transcriptional regulatory family.</text>
</comment>
<keyword evidence="3" id="KW-0238">DNA-binding</keyword>
<evidence type="ECO:0000313" key="7">
    <source>
        <dbReference type="Proteomes" id="UP000469011"/>
    </source>
</evidence>
<evidence type="ECO:0000256" key="1">
    <source>
        <dbReference type="ARBA" id="ARBA00009437"/>
    </source>
</evidence>
<dbReference type="InterPro" id="IPR005119">
    <property type="entry name" value="LysR_subst-bd"/>
</dbReference>
<dbReference type="PRINTS" id="PR00039">
    <property type="entry name" value="HTHLYSR"/>
</dbReference>
<name>A0A6N9T0X6_9HYPH</name>
<proteinExistence type="inferred from homology"/>
<keyword evidence="7" id="KW-1185">Reference proteome</keyword>
<dbReference type="RefSeq" id="WP_163463223.1">
    <property type="nucleotide sequence ID" value="NZ_JAAAMG010000007.1"/>
</dbReference>
<evidence type="ECO:0000256" key="2">
    <source>
        <dbReference type="ARBA" id="ARBA00023015"/>
    </source>
</evidence>
<dbReference type="Gene3D" id="3.40.190.10">
    <property type="entry name" value="Periplasmic binding protein-like II"/>
    <property type="match status" value="2"/>
</dbReference>
<dbReference type="InterPro" id="IPR036390">
    <property type="entry name" value="WH_DNA-bd_sf"/>
</dbReference>
<dbReference type="PANTHER" id="PTHR30427">
    <property type="entry name" value="TRANSCRIPTIONAL ACTIVATOR PROTEIN LYSR"/>
    <property type="match status" value="1"/>
</dbReference>
<reference evidence="6 7" key="1">
    <citation type="submission" date="2020-01" db="EMBL/GenBank/DDBJ databases">
        <title>Jiella pacifica sp. nov.</title>
        <authorList>
            <person name="Xue Z."/>
            <person name="Zhu S."/>
            <person name="Chen J."/>
            <person name="Yang J."/>
        </authorList>
    </citation>
    <scope>NUCLEOTIDE SEQUENCE [LARGE SCALE GENOMIC DNA]</scope>
    <source>
        <strain evidence="6 7">40Bstr34</strain>
    </source>
</reference>
<dbReference type="GO" id="GO:0003700">
    <property type="term" value="F:DNA-binding transcription factor activity"/>
    <property type="evidence" value="ECO:0007669"/>
    <property type="project" value="InterPro"/>
</dbReference>
<dbReference type="EMBL" id="JAAAMG010000007">
    <property type="protein sequence ID" value="NDW04980.1"/>
    <property type="molecule type" value="Genomic_DNA"/>
</dbReference>